<proteinExistence type="inferred from homology"/>
<sequence>MIKTDIPRPWLEYYDSEVSSSLDYEDIPVYEYLDRVASKHPRRRAIIFNNWKINYKKLQELTENVAANLRSYGLSPGDRVAIMLPNLPQTVITYWGVLKAGGTVVMTNPLYMEKEILHHFGDSESKFLITLDMLWPKLSELLPRLGLERVFVTSIPDCLRFPLTWLYRFKMHREKKAVDIPYDEEKILPWTSLIQKGEVFLKYTPEPRQDLAVLQYTGGTTGMSKGVMLTHYNLAANVRQAMSMLHNIQLGEHTVLGLLPYFHIYGLTVCVNFATAIGATLAPYPRFVPRDVLKAIHKIKPTIFPSAPAVFQALLQQKDIDSYDLSSIDYCISGSAPIPRESIEKFNKTTGAEIIEGYGLTEASPITHFNPLRGKRKIGSIGLPFPDTDAAIVDMDSGEGPLSSNETGELIVKGPQVMKGYWNQQEETAQTLRDGWLYTGDIAYMDEEGYFYIVDRKKDLIITGGYNVYPREIDEVLYEHPGVKEAVTVGIPNSTRGEVVKAFVVPKEGQELTRADIVSFCKQKLASFKVPKQIEFREELPKTIVGKVLRRALREEEMAKRKGGDGNNS</sequence>
<dbReference type="InterPro" id="IPR025110">
    <property type="entry name" value="AMP-bd_C"/>
</dbReference>
<dbReference type="InterPro" id="IPR045851">
    <property type="entry name" value="AMP-bd_C_sf"/>
</dbReference>
<dbReference type="PANTHER" id="PTHR43767:SF9">
    <property type="entry name" value="LONG-CHAIN-FATTY-ACID--COA LIGASE"/>
    <property type="match status" value="1"/>
</dbReference>
<evidence type="ECO:0000313" key="5">
    <source>
        <dbReference type="EMBL" id="EFI32885.1"/>
    </source>
</evidence>
<dbReference type="Pfam" id="PF13193">
    <property type="entry name" value="AMP-binding_C"/>
    <property type="match status" value="1"/>
</dbReference>
<evidence type="ECO:0000259" key="3">
    <source>
        <dbReference type="Pfam" id="PF00501"/>
    </source>
</evidence>
<dbReference type="eggNOG" id="COG0318">
    <property type="taxonomic scope" value="Bacteria"/>
</dbReference>
<accession>D6SUA5</accession>
<dbReference type="AlphaFoldDB" id="D6SUA5"/>
<dbReference type="Gene3D" id="3.30.300.30">
    <property type="match status" value="1"/>
</dbReference>
<dbReference type="RefSeq" id="WP_008871578.1">
    <property type="nucleotide sequence ID" value="NZ_ACJN02000004.1"/>
</dbReference>
<keyword evidence="2 5" id="KW-0436">Ligase</keyword>
<dbReference type="FunFam" id="3.30.300.30:FF:000008">
    <property type="entry name" value="2,3-dihydroxybenzoate-AMP ligase"/>
    <property type="match status" value="1"/>
</dbReference>
<dbReference type="PANTHER" id="PTHR43767">
    <property type="entry name" value="LONG-CHAIN-FATTY-ACID--COA LIGASE"/>
    <property type="match status" value="1"/>
</dbReference>
<dbReference type="CDD" id="cd05936">
    <property type="entry name" value="FC-FACS_FadD_like"/>
    <property type="match status" value="1"/>
</dbReference>
<evidence type="ECO:0000256" key="1">
    <source>
        <dbReference type="ARBA" id="ARBA00006432"/>
    </source>
</evidence>
<protein>
    <submittedName>
        <fullName evidence="5">AMP-dependent synthetase and ligase</fullName>
    </submittedName>
</protein>
<dbReference type="GO" id="GO:0016877">
    <property type="term" value="F:ligase activity, forming carbon-sulfur bonds"/>
    <property type="evidence" value="ECO:0007669"/>
    <property type="project" value="UniProtKB-ARBA"/>
</dbReference>
<feature type="domain" description="AMP-dependent synthetase/ligase" evidence="3">
    <location>
        <begin position="34"/>
        <end position="422"/>
    </location>
</feature>
<name>D6SUA5_9BACT</name>
<comment type="similarity">
    <text evidence="1">Belongs to the ATP-dependent AMP-binding enzyme family.</text>
</comment>
<dbReference type="Pfam" id="PF00501">
    <property type="entry name" value="AMP-binding"/>
    <property type="match status" value="1"/>
</dbReference>
<dbReference type="InterPro" id="IPR000873">
    <property type="entry name" value="AMP-dep_synth/lig_dom"/>
</dbReference>
<dbReference type="OrthoDB" id="9801302at2"/>
<evidence type="ECO:0000259" key="4">
    <source>
        <dbReference type="Pfam" id="PF13193"/>
    </source>
</evidence>
<reference evidence="5" key="1">
    <citation type="submission" date="2010-05" db="EMBL/GenBank/DDBJ databases">
        <title>The draft genome of Desulfonatronospira thiodismutans ASO3-1.</title>
        <authorList>
            <consortium name="US DOE Joint Genome Institute (JGI-PGF)"/>
            <person name="Lucas S."/>
            <person name="Copeland A."/>
            <person name="Lapidus A."/>
            <person name="Cheng J.-F."/>
            <person name="Bruce D."/>
            <person name="Goodwin L."/>
            <person name="Pitluck S."/>
            <person name="Chertkov O."/>
            <person name="Brettin T."/>
            <person name="Detter J.C."/>
            <person name="Han C."/>
            <person name="Land M.L."/>
            <person name="Hauser L."/>
            <person name="Kyrpides N."/>
            <person name="Mikhailova N."/>
            <person name="Muyzer G."/>
            <person name="Woyke T."/>
        </authorList>
    </citation>
    <scope>NUCLEOTIDE SEQUENCE [LARGE SCALE GENOMIC DNA]</scope>
    <source>
        <strain evidence="5">ASO3-1</strain>
    </source>
</reference>
<gene>
    <name evidence="5" type="ORF">Dthio_PD0199</name>
</gene>
<evidence type="ECO:0000256" key="2">
    <source>
        <dbReference type="ARBA" id="ARBA00022598"/>
    </source>
</evidence>
<dbReference type="SUPFAM" id="SSF56801">
    <property type="entry name" value="Acetyl-CoA synthetase-like"/>
    <property type="match status" value="1"/>
</dbReference>
<dbReference type="Gene3D" id="3.40.50.12780">
    <property type="entry name" value="N-terminal domain of ligase-like"/>
    <property type="match status" value="1"/>
</dbReference>
<dbReference type="Proteomes" id="UP000005496">
    <property type="component" value="Unassembled WGS sequence"/>
</dbReference>
<evidence type="ECO:0000313" key="6">
    <source>
        <dbReference type="Proteomes" id="UP000005496"/>
    </source>
</evidence>
<dbReference type="PROSITE" id="PS00455">
    <property type="entry name" value="AMP_BINDING"/>
    <property type="match status" value="1"/>
</dbReference>
<comment type="caution">
    <text evidence="5">The sequence shown here is derived from an EMBL/GenBank/DDBJ whole genome shotgun (WGS) entry which is preliminary data.</text>
</comment>
<organism evidence="5 6">
    <name type="scientific">Desulfonatronospira thiodismutans ASO3-1</name>
    <dbReference type="NCBI Taxonomy" id="555779"/>
    <lineage>
        <taxon>Bacteria</taxon>
        <taxon>Pseudomonadati</taxon>
        <taxon>Thermodesulfobacteriota</taxon>
        <taxon>Desulfovibrionia</taxon>
        <taxon>Desulfovibrionales</taxon>
        <taxon>Desulfonatronovibrionaceae</taxon>
        <taxon>Desulfonatronospira</taxon>
    </lineage>
</organism>
<dbReference type="InterPro" id="IPR020845">
    <property type="entry name" value="AMP-binding_CS"/>
</dbReference>
<dbReference type="EMBL" id="ACJN02000004">
    <property type="protein sequence ID" value="EFI32885.1"/>
    <property type="molecule type" value="Genomic_DNA"/>
</dbReference>
<keyword evidence="6" id="KW-1185">Reference proteome</keyword>
<dbReference type="FunFam" id="3.40.50.12780:FF:000003">
    <property type="entry name" value="Long-chain-fatty-acid--CoA ligase FadD"/>
    <property type="match status" value="1"/>
</dbReference>
<feature type="domain" description="AMP-binding enzyme C-terminal" evidence="4">
    <location>
        <begin position="472"/>
        <end position="547"/>
    </location>
</feature>
<dbReference type="InterPro" id="IPR050237">
    <property type="entry name" value="ATP-dep_AMP-bd_enzyme"/>
</dbReference>
<dbReference type="InterPro" id="IPR042099">
    <property type="entry name" value="ANL_N_sf"/>
</dbReference>